<evidence type="ECO:0000256" key="7">
    <source>
        <dbReference type="ARBA" id="ARBA00023237"/>
    </source>
</evidence>
<dbReference type="Proteomes" id="UP000473278">
    <property type="component" value="Unassembled WGS sequence"/>
</dbReference>
<dbReference type="EMBL" id="JAALLT010000003">
    <property type="protein sequence ID" value="NGP77220.1"/>
    <property type="molecule type" value="Genomic_DNA"/>
</dbReference>
<feature type="domain" description="POTRA" evidence="10">
    <location>
        <begin position="385"/>
        <end position="460"/>
    </location>
</feature>
<organism evidence="11 12">
    <name type="scientific">Halalkalibaculum roseum</name>
    <dbReference type="NCBI Taxonomy" id="2709311"/>
    <lineage>
        <taxon>Bacteria</taxon>
        <taxon>Pseudomonadati</taxon>
        <taxon>Balneolota</taxon>
        <taxon>Balneolia</taxon>
        <taxon>Balneolales</taxon>
        <taxon>Balneolaceae</taxon>
        <taxon>Halalkalibaculum</taxon>
    </lineage>
</organism>
<dbReference type="PIRSF" id="PIRSF006076">
    <property type="entry name" value="OM_assembly_OMP85"/>
    <property type="match status" value="1"/>
</dbReference>
<dbReference type="GO" id="GO:0071709">
    <property type="term" value="P:membrane assembly"/>
    <property type="evidence" value="ECO:0007669"/>
    <property type="project" value="InterPro"/>
</dbReference>
<keyword evidence="3" id="KW-0812">Transmembrane</keyword>
<accession>A0A6M1SW57</accession>
<dbReference type="InterPro" id="IPR023707">
    <property type="entry name" value="OM_assembly_BamA"/>
</dbReference>
<dbReference type="AlphaFoldDB" id="A0A6M1SW57"/>
<feature type="chain" id="PRO_5026945214" description="Outer membrane protein assembly factor BamA" evidence="9">
    <location>
        <begin position="22"/>
        <end position="825"/>
    </location>
</feature>
<keyword evidence="7" id="KW-0998">Cell outer membrane</keyword>
<evidence type="ECO:0000313" key="11">
    <source>
        <dbReference type="EMBL" id="NGP77220.1"/>
    </source>
</evidence>
<dbReference type="Pfam" id="PF07244">
    <property type="entry name" value="POTRA"/>
    <property type="match status" value="4"/>
</dbReference>
<name>A0A6M1SW57_9BACT</name>
<dbReference type="Gene3D" id="2.40.160.50">
    <property type="entry name" value="membrane protein fhac: a member of the omp85/tpsb transporter family"/>
    <property type="match status" value="1"/>
</dbReference>
<reference evidence="11 12" key="1">
    <citation type="submission" date="2020-02" db="EMBL/GenBank/DDBJ databases">
        <title>Balneolaceae bacterium YR4-1, complete genome.</title>
        <authorList>
            <person name="Li Y."/>
            <person name="Wu S."/>
        </authorList>
    </citation>
    <scope>NUCLEOTIDE SEQUENCE [LARGE SCALE GENOMIC DNA]</scope>
    <source>
        <strain evidence="11 12">YR4-1</strain>
    </source>
</reference>
<dbReference type="NCBIfam" id="TIGR03303">
    <property type="entry name" value="OM_YaeT"/>
    <property type="match status" value="1"/>
</dbReference>
<feature type="domain" description="POTRA" evidence="10">
    <location>
        <begin position="40"/>
        <end position="114"/>
    </location>
</feature>
<evidence type="ECO:0000256" key="9">
    <source>
        <dbReference type="SAM" id="SignalP"/>
    </source>
</evidence>
<evidence type="ECO:0000256" key="3">
    <source>
        <dbReference type="ARBA" id="ARBA00022692"/>
    </source>
</evidence>
<dbReference type="PANTHER" id="PTHR12815">
    <property type="entry name" value="SORTING AND ASSEMBLY MACHINERY SAMM50 PROTEIN FAMILY MEMBER"/>
    <property type="match status" value="1"/>
</dbReference>
<dbReference type="Pfam" id="PF01103">
    <property type="entry name" value="Omp85"/>
    <property type="match status" value="1"/>
</dbReference>
<feature type="signal peptide" evidence="9">
    <location>
        <begin position="1"/>
        <end position="21"/>
    </location>
</feature>
<evidence type="ECO:0000256" key="5">
    <source>
        <dbReference type="ARBA" id="ARBA00022737"/>
    </source>
</evidence>
<evidence type="ECO:0000259" key="10">
    <source>
        <dbReference type="PROSITE" id="PS51779"/>
    </source>
</evidence>
<evidence type="ECO:0000256" key="8">
    <source>
        <dbReference type="NCBIfam" id="TIGR03303"/>
    </source>
</evidence>
<sequence>MKKFLFALPVLLFCLTLNGLSQDSTSINIQNPLQVTPQQYEILSVEVTGLTTTREDFVINTSGLEVGTTVTIPGSDIGDAINRLNRTGLFSNIQIIDKGRTSTGINLEIRVQEQPKLQNFEIRGVKKSQRNDLRERITLLPGFAVTDASTGQAINTIQRYYKENGYWFTDVSVSTSQTDTVRNRVTVYFDVDPGEKLEIKDITFEGNMTFNDRTLRKQLDAIKEDVWWKFFSKKLYKEEEFETAKENLKAFYGENGFLDFRITGDSVYTFPYTQRRLFFLTNDATGIKVNIKVEEGPQYKVRDINWDGNTVYTDEQLTQALGFEKGEVFNLKKFNENTESAQNPNSISSLYQNVGYLFFNYQEELDVVNQDSIDITMNIYEDQIATVEAVEFSGNTKTHDDVVRRSLRTVPGQKYSRQNVIRTIRELGQLGYFRPEAITPNLQPDREDYTVDISYELDESQSTDNFEFSGGFGGRGIGIILSARLNFNNFSLGRAVRGEGWNPIPSGDGQKLSLGVQVTGSGYQSYNLGFQEPWLSGKPISFGTNFSYDLIKFRNSNARNELFSSSVSLGRRLKWPDDYFSQRTILSYQLYDVVGGASFLAEGTSSILSIKEVIERNSTDNPISPTTGSKFQISGEIAPPLPGFSQFYKIKTMYQNHTTLVGKLVLTNGIEYGYLGYLGNSQRSNFQRFILGGTQLQQRQSFLDDNIDLRGFPGGNTGSISPFRDGEQVGGRLYSKYTMELRYPAISEEQVQVIPYTFFDAGNAYLDFQDFAPFEVKRSVGFGARVFLPILGLVDLSYGYRLDGIPGTNIRSGEWEFLFNIGAPF</sequence>
<feature type="domain" description="POTRA" evidence="10">
    <location>
        <begin position="115"/>
        <end position="194"/>
    </location>
</feature>
<evidence type="ECO:0000256" key="6">
    <source>
        <dbReference type="ARBA" id="ARBA00023136"/>
    </source>
</evidence>
<evidence type="ECO:0000256" key="1">
    <source>
        <dbReference type="ARBA" id="ARBA00004370"/>
    </source>
</evidence>
<dbReference type="InterPro" id="IPR010827">
    <property type="entry name" value="BamA/TamA_POTRA"/>
</dbReference>
<proteinExistence type="predicted"/>
<dbReference type="Gene3D" id="3.10.20.310">
    <property type="entry name" value="membrane protein fhac"/>
    <property type="match status" value="5"/>
</dbReference>
<keyword evidence="4 9" id="KW-0732">Signal</keyword>
<keyword evidence="12" id="KW-1185">Reference proteome</keyword>
<gene>
    <name evidence="11" type="primary">bamA</name>
    <name evidence="11" type="ORF">G3570_11280</name>
</gene>
<feature type="domain" description="POTRA" evidence="10">
    <location>
        <begin position="299"/>
        <end position="382"/>
    </location>
</feature>
<evidence type="ECO:0000256" key="4">
    <source>
        <dbReference type="ARBA" id="ARBA00022729"/>
    </source>
</evidence>
<keyword evidence="6" id="KW-0472">Membrane</keyword>
<evidence type="ECO:0000313" key="12">
    <source>
        <dbReference type="Proteomes" id="UP000473278"/>
    </source>
</evidence>
<dbReference type="InterPro" id="IPR034746">
    <property type="entry name" value="POTRA"/>
</dbReference>
<dbReference type="InterPro" id="IPR039910">
    <property type="entry name" value="D15-like"/>
</dbReference>
<dbReference type="PROSITE" id="PS51779">
    <property type="entry name" value="POTRA"/>
    <property type="match status" value="4"/>
</dbReference>
<comment type="caution">
    <text evidence="11">The sequence shown here is derived from an EMBL/GenBank/DDBJ whole genome shotgun (WGS) entry which is preliminary data.</text>
</comment>
<evidence type="ECO:0000256" key="2">
    <source>
        <dbReference type="ARBA" id="ARBA00022452"/>
    </source>
</evidence>
<dbReference type="PANTHER" id="PTHR12815:SF47">
    <property type="entry name" value="TRANSLOCATION AND ASSEMBLY MODULE SUBUNIT TAMA"/>
    <property type="match status" value="1"/>
</dbReference>
<protein>
    <recommendedName>
        <fullName evidence="8">Outer membrane protein assembly factor BamA</fullName>
    </recommendedName>
</protein>
<dbReference type="GO" id="GO:0009279">
    <property type="term" value="C:cell outer membrane"/>
    <property type="evidence" value="ECO:0007669"/>
    <property type="project" value="UniProtKB-UniRule"/>
</dbReference>
<keyword evidence="5" id="KW-0677">Repeat</keyword>
<keyword evidence="2" id="KW-1134">Transmembrane beta strand</keyword>
<comment type="subcellular location">
    <subcellularLocation>
        <location evidence="1">Membrane</location>
    </subcellularLocation>
</comment>
<dbReference type="InterPro" id="IPR000184">
    <property type="entry name" value="Bac_surfAg_D15"/>
</dbReference>